<dbReference type="Pfam" id="PF00886">
    <property type="entry name" value="Ribosomal_S16"/>
    <property type="match status" value="1"/>
</dbReference>
<evidence type="ECO:0000313" key="4">
    <source>
        <dbReference type="EMBL" id="RKP14967.1"/>
    </source>
</evidence>
<evidence type="ECO:0000256" key="2">
    <source>
        <dbReference type="ARBA" id="ARBA00022980"/>
    </source>
</evidence>
<evidence type="ECO:0000256" key="3">
    <source>
        <dbReference type="ARBA" id="ARBA00023274"/>
    </source>
</evidence>
<dbReference type="InterPro" id="IPR023803">
    <property type="entry name" value="Ribosomal_bS16_dom_sf"/>
</dbReference>
<dbReference type="InterPro" id="IPR000307">
    <property type="entry name" value="Ribosomal_bS16"/>
</dbReference>
<protein>
    <submittedName>
        <fullName evidence="4">Ribosomal protein S16 domain-containing protein</fullName>
    </submittedName>
</protein>
<dbReference type="EMBL" id="KZ987771">
    <property type="protein sequence ID" value="RKP14967.1"/>
    <property type="molecule type" value="Genomic_DNA"/>
</dbReference>
<keyword evidence="5" id="KW-1185">Reference proteome</keyword>
<comment type="similarity">
    <text evidence="1">Belongs to the bacterial ribosomal protein bS16 family.</text>
</comment>
<dbReference type="Proteomes" id="UP000267251">
    <property type="component" value="Unassembled WGS sequence"/>
</dbReference>
<dbReference type="OrthoDB" id="407221at2759"/>
<evidence type="ECO:0000313" key="5">
    <source>
        <dbReference type="Proteomes" id="UP000267251"/>
    </source>
</evidence>
<dbReference type="GO" id="GO:0003735">
    <property type="term" value="F:structural constituent of ribosome"/>
    <property type="evidence" value="ECO:0007669"/>
    <property type="project" value="InterPro"/>
</dbReference>
<dbReference type="NCBIfam" id="TIGR00002">
    <property type="entry name" value="S16"/>
    <property type="match status" value="1"/>
</dbReference>
<dbReference type="SUPFAM" id="SSF54565">
    <property type="entry name" value="Ribosomal protein S16"/>
    <property type="match status" value="1"/>
</dbReference>
<dbReference type="Gene3D" id="3.30.1320.10">
    <property type="match status" value="1"/>
</dbReference>
<accession>A0A4P9Y775</accession>
<dbReference type="PANTHER" id="PTHR12919:SF20">
    <property type="entry name" value="SMALL RIBOSOMAL SUBUNIT PROTEIN BS16M"/>
    <property type="match status" value="1"/>
</dbReference>
<name>A0A4P9Y775_9FUNG</name>
<dbReference type="GO" id="GO:0032543">
    <property type="term" value="P:mitochondrial translation"/>
    <property type="evidence" value="ECO:0007669"/>
    <property type="project" value="TreeGrafter"/>
</dbReference>
<reference evidence="5" key="1">
    <citation type="journal article" date="2018" name="Nat. Microbiol.">
        <title>Leveraging single-cell genomics to expand the fungal tree of life.</title>
        <authorList>
            <person name="Ahrendt S.R."/>
            <person name="Quandt C.A."/>
            <person name="Ciobanu D."/>
            <person name="Clum A."/>
            <person name="Salamov A."/>
            <person name="Andreopoulos B."/>
            <person name="Cheng J.F."/>
            <person name="Woyke T."/>
            <person name="Pelin A."/>
            <person name="Henrissat B."/>
            <person name="Reynolds N.K."/>
            <person name="Benny G.L."/>
            <person name="Smith M.E."/>
            <person name="James T.Y."/>
            <person name="Grigoriev I.V."/>
        </authorList>
    </citation>
    <scope>NUCLEOTIDE SEQUENCE [LARGE SCALE GENOMIC DNA]</scope>
</reference>
<dbReference type="PANTHER" id="PTHR12919">
    <property type="entry name" value="30S RIBOSOMAL PROTEIN S16"/>
    <property type="match status" value="1"/>
</dbReference>
<keyword evidence="2 4" id="KW-0689">Ribosomal protein</keyword>
<dbReference type="HAMAP" id="MF_00385">
    <property type="entry name" value="Ribosomal_bS16"/>
    <property type="match status" value="1"/>
</dbReference>
<gene>
    <name evidence="4" type="ORF">BJ684DRAFT_7789</name>
</gene>
<proteinExistence type="inferred from homology"/>
<keyword evidence="3" id="KW-0687">Ribonucleoprotein</keyword>
<organism evidence="4 5">
    <name type="scientific">Piptocephalis cylindrospora</name>
    <dbReference type="NCBI Taxonomy" id="1907219"/>
    <lineage>
        <taxon>Eukaryota</taxon>
        <taxon>Fungi</taxon>
        <taxon>Fungi incertae sedis</taxon>
        <taxon>Zoopagomycota</taxon>
        <taxon>Zoopagomycotina</taxon>
        <taxon>Zoopagomycetes</taxon>
        <taxon>Zoopagales</taxon>
        <taxon>Piptocephalidaceae</taxon>
        <taxon>Piptocephalis</taxon>
    </lineage>
</organism>
<evidence type="ECO:0000256" key="1">
    <source>
        <dbReference type="ARBA" id="ARBA00006668"/>
    </source>
</evidence>
<dbReference type="AlphaFoldDB" id="A0A4P9Y775"/>
<dbReference type="GO" id="GO:0005763">
    <property type="term" value="C:mitochondrial small ribosomal subunit"/>
    <property type="evidence" value="ECO:0007669"/>
    <property type="project" value="TreeGrafter"/>
</dbReference>
<sequence length="113" mass="12454">MTVRIRLQRTGLRNNPSYRIVAANARTKRDGKCLERLGSYNPVPDQSGTKHVHWNAERVQYWLSVGAQPSDTVARLLVKAGILPTPPPRYTTLPSVTEAAKAAIQAHKEAPTA</sequence>